<dbReference type="GO" id="GO:0009523">
    <property type="term" value="C:photosystem II"/>
    <property type="evidence" value="ECO:0007669"/>
    <property type="project" value="UniProtKB-KW"/>
</dbReference>
<keyword evidence="1" id="KW-0602">Photosynthesis</keyword>
<dbReference type="Pfam" id="PF14870">
    <property type="entry name" value="PSII_BNR"/>
    <property type="match status" value="1"/>
</dbReference>
<keyword evidence="5" id="KW-1185">Reference proteome</keyword>
<dbReference type="EMBL" id="LOCO01000012">
    <property type="protein sequence ID" value="KXO08945.1"/>
    <property type="molecule type" value="Genomic_DNA"/>
</dbReference>
<dbReference type="GO" id="GO:0015979">
    <property type="term" value="P:photosynthesis"/>
    <property type="evidence" value="ECO:0007669"/>
    <property type="project" value="UniProtKB-KW"/>
</dbReference>
<keyword evidence="2" id="KW-0604">Photosystem II</keyword>
<organism evidence="4 5">
    <name type="scientific">Marinobacter excellens LAMA 842</name>
    <dbReference type="NCBI Taxonomy" id="1306954"/>
    <lineage>
        <taxon>Bacteria</taxon>
        <taxon>Pseudomonadati</taxon>
        <taxon>Pseudomonadota</taxon>
        <taxon>Gammaproteobacteria</taxon>
        <taxon>Pseudomonadales</taxon>
        <taxon>Marinobacteraceae</taxon>
        <taxon>Marinobacter</taxon>
    </lineage>
</organism>
<dbReference type="InterPro" id="IPR028203">
    <property type="entry name" value="PSII_CF48-like_dom"/>
</dbReference>
<dbReference type="Gene3D" id="2.130.10.10">
    <property type="entry name" value="YVTN repeat-like/Quinoprotein amine dehydrogenase"/>
    <property type="match status" value="1"/>
</dbReference>
<dbReference type="AlphaFoldDB" id="A0A137S931"/>
<comment type="caution">
    <text evidence="4">The sequence shown here is derived from an EMBL/GenBank/DDBJ whole genome shotgun (WGS) entry which is preliminary data.</text>
</comment>
<proteinExistence type="predicted"/>
<evidence type="ECO:0000259" key="3">
    <source>
        <dbReference type="Pfam" id="PF14870"/>
    </source>
</evidence>
<accession>A0A137S931</accession>
<dbReference type="Proteomes" id="UP000070282">
    <property type="component" value="Unassembled WGS sequence"/>
</dbReference>
<evidence type="ECO:0000256" key="2">
    <source>
        <dbReference type="ARBA" id="ARBA00023276"/>
    </source>
</evidence>
<protein>
    <recommendedName>
        <fullName evidence="3">Photosynthesis system II assembly factor Ycf48/Hcf136-like domain-containing protein</fullName>
    </recommendedName>
</protein>
<gene>
    <name evidence="4" type="ORF">J122_2426</name>
</gene>
<dbReference type="SUPFAM" id="SSF110296">
    <property type="entry name" value="Oligoxyloglucan reducing end-specific cellobiohydrolase"/>
    <property type="match status" value="1"/>
</dbReference>
<evidence type="ECO:0000256" key="1">
    <source>
        <dbReference type="ARBA" id="ARBA00022531"/>
    </source>
</evidence>
<evidence type="ECO:0000313" key="5">
    <source>
        <dbReference type="Proteomes" id="UP000070282"/>
    </source>
</evidence>
<dbReference type="PANTHER" id="PTHR47199">
    <property type="entry name" value="PHOTOSYSTEM II STABILITY/ASSEMBLY FACTOR HCF136, CHLOROPLASTIC"/>
    <property type="match status" value="1"/>
</dbReference>
<dbReference type="PANTHER" id="PTHR47199:SF2">
    <property type="entry name" value="PHOTOSYSTEM II STABILITY_ASSEMBLY FACTOR HCF136, CHLOROPLASTIC"/>
    <property type="match status" value="1"/>
</dbReference>
<evidence type="ECO:0000313" key="4">
    <source>
        <dbReference type="EMBL" id="KXO08945.1"/>
    </source>
</evidence>
<reference evidence="5" key="1">
    <citation type="submission" date="2015-12" db="EMBL/GenBank/DDBJ databases">
        <authorList>
            <person name="Lima A."/>
            <person name="Farahani Zayas N."/>
            <person name="Castro Da Silva M.A."/>
            <person name="Cabral A."/>
            <person name="Pessatti M.L."/>
        </authorList>
    </citation>
    <scope>NUCLEOTIDE SEQUENCE [LARGE SCALE GENOMIC DNA]</scope>
    <source>
        <strain evidence="5">LAMA 842</strain>
    </source>
</reference>
<feature type="domain" description="Photosynthesis system II assembly factor Ycf48/Hcf136-like" evidence="3">
    <location>
        <begin position="182"/>
        <end position="278"/>
    </location>
</feature>
<dbReference type="InterPro" id="IPR015943">
    <property type="entry name" value="WD40/YVTN_repeat-like_dom_sf"/>
</dbReference>
<name>A0A137S931_9GAMM</name>
<dbReference type="PATRIC" id="fig|1306954.6.peg.713"/>
<sequence>MAQPLLMALSVAFHNNKDGDKTMQNAFLRSKRKTTVAVAMVGASSLILTGCEAPLNLESVRAVSEQPSKRTDFYQAMASNHQVIVVSGNDGVLLASDDQGDTWKRLPVDAASSFLAMDVCPDNSFIALAFDNHIWHGTADASEWTAHAMPSQEQMMTAACGPDGSWVAAGSFTTVQFSTDQGENWDETSLYEDAIINNLQFVSDEQVIATGEYGLVLRSDDSGMNWEIAGRAPDEFYIHASYFASESEGWVGGLNGFIYHTTDGGESWDQVPTETSAPVFGFIPGAGAVYALADNATVLKLGDAGWRKISESSQPLYLRAGLALPDHRLLVAGGRGLLFDLELPTALAASKD</sequence>